<protein>
    <submittedName>
        <fullName evidence="2">Uncharacterized protein</fullName>
    </submittedName>
</protein>
<name>A0AAC9LH40_9PSEU</name>
<evidence type="ECO:0000313" key="3">
    <source>
        <dbReference type="Proteomes" id="UP000185511"/>
    </source>
</evidence>
<feature type="transmembrane region" description="Helical" evidence="1">
    <location>
        <begin position="126"/>
        <end position="148"/>
    </location>
</feature>
<reference evidence="3" key="1">
    <citation type="submission" date="2016-06" db="EMBL/GenBank/DDBJ databases">
        <title>Complete genome sequence of Actinoalloteichus fjordicus DSM 46855 (=ADI127-17), type strain of the new species Actinoalloteichus fjordicus.</title>
        <authorList>
            <person name="Ruckert C."/>
            <person name="Nouioui I."/>
            <person name="Willmese J."/>
            <person name="van Wezel G."/>
            <person name="Klenk H.-P."/>
            <person name="Kalinowski J."/>
            <person name="Zotchev S.B."/>
        </authorList>
    </citation>
    <scope>NUCLEOTIDE SEQUENCE [LARGE SCALE GENOMIC DNA]</scope>
    <source>
        <strain evidence="3">ADI127-7</strain>
    </source>
</reference>
<dbReference type="AlphaFoldDB" id="A0AAC9LH40"/>
<accession>A0AAC9LH40</accession>
<organism evidence="2 3">
    <name type="scientific">Actinoalloteichus fjordicus</name>
    <dbReference type="NCBI Taxonomy" id="1612552"/>
    <lineage>
        <taxon>Bacteria</taxon>
        <taxon>Bacillati</taxon>
        <taxon>Actinomycetota</taxon>
        <taxon>Actinomycetes</taxon>
        <taxon>Pseudonocardiales</taxon>
        <taxon>Pseudonocardiaceae</taxon>
        <taxon>Actinoalloteichus</taxon>
    </lineage>
</organism>
<sequence length="239" mass="25156">MYRKVGGTAVDLMQDDARRQDAEPAEVTDPAAMLALIRQQQRRTENQLFSGFTVIPLSFGAAWLLGYAVLFLVIRPEPLLPIGQGPALLIYFMLLGMACVCTWFVVARSSRGLRGGSQQSAAMYGISWMVGMVGTAAVLIAVMPLGVSPGAADLLWSAAPGLMAGMLLLSGGAVFSDVWQYGIGLWIVASTAASAFAGIPFHYLVMSLAGGGGLLVFGVFQLRAERRADRAALPAGDGA</sequence>
<keyword evidence="1" id="KW-0812">Transmembrane</keyword>
<keyword evidence="3" id="KW-1185">Reference proteome</keyword>
<evidence type="ECO:0000256" key="1">
    <source>
        <dbReference type="SAM" id="Phobius"/>
    </source>
</evidence>
<proteinExistence type="predicted"/>
<gene>
    <name evidence="2" type="ORF">UA74_27420</name>
</gene>
<dbReference type="KEGG" id="acad:UA74_27420"/>
<keyword evidence="1" id="KW-1133">Transmembrane helix</keyword>
<feature type="transmembrane region" description="Helical" evidence="1">
    <location>
        <begin position="203"/>
        <end position="220"/>
    </location>
</feature>
<feature type="transmembrane region" description="Helical" evidence="1">
    <location>
        <begin position="48"/>
        <end position="74"/>
    </location>
</feature>
<evidence type="ECO:0000313" key="2">
    <source>
        <dbReference type="EMBL" id="APU17487.1"/>
    </source>
</evidence>
<feature type="transmembrane region" description="Helical" evidence="1">
    <location>
        <begin position="86"/>
        <end position="106"/>
    </location>
</feature>
<feature type="transmembrane region" description="Helical" evidence="1">
    <location>
        <begin position="154"/>
        <end position="171"/>
    </location>
</feature>
<keyword evidence="1" id="KW-0472">Membrane</keyword>
<dbReference type="Proteomes" id="UP000185511">
    <property type="component" value="Chromosome"/>
</dbReference>
<feature type="transmembrane region" description="Helical" evidence="1">
    <location>
        <begin position="178"/>
        <end position="197"/>
    </location>
</feature>
<dbReference type="EMBL" id="CP016076">
    <property type="protein sequence ID" value="APU17487.1"/>
    <property type="molecule type" value="Genomic_DNA"/>
</dbReference>